<feature type="non-terminal residue" evidence="3">
    <location>
        <position position="1"/>
    </location>
</feature>
<dbReference type="SUPFAM" id="SSF54695">
    <property type="entry name" value="POZ domain"/>
    <property type="match status" value="1"/>
</dbReference>
<dbReference type="InterPro" id="IPR051082">
    <property type="entry name" value="Pentapeptide-BTB/POZ_domain"/>
</dbReference>
<dbReference type="OMA" id="DETKPEM"/>
<evidence type="ECO:0000256" key="1">
    <source>
        <dbReference type="ARBA" id="ARBA00004906"/>
    </source>
</evidence>
<dbReference type="GO" id="GO:0051260">
    <property type="term" value="P:protein homooligomerization"/>
    <property type="evidence" value="ECO:0007669"/>
    <property type="project" value="InterPro"/>
</dbReference>
<accession>A0AA38GYC4</accession>
<comment type="pathway">
    <text evidence="1">Protein modification; protein ubiquitination.</text>
</comment>
<dbReference type="Proteomes" id="UP000824469">
    <property type="component" value="Unassembled WGS sequence"/>
</dbReference>
<proteinExistence type="predicted"/>
<feature type="non-terminal residue" evidence="3">
    <location>
        <position position="97"/>
    </location>
</feature>
<dbReference type="PANTHER" id="PTHR14136">
    <property type="entry name" value="BTB_POZ DOMAIN-CONTAINING PROTEIN KCTD9"/>
    <property type="match status" value="1"/>
</dbReference>
<dbReference type="EMBL" id="JAHRHJ020000001">
    <property type="protein sequence ID" value="KAH9329680.1"/>
    <property type="molecule type" value="Genomic_DNA"/>
</dbReference>
<dbReference type="InterPro" id="IPR003131">
    <property type="entry name" value="T1-type_BTB"/>
</dbReference>
<dbReference type="Gene3D" id="3.30.710.10">
    <property type="entry name" value="Potassium Channel Kv1.1, Chain A"/>
    <property type="match status" value="1"/>
</dbReference>
<dbReference type="Pfam" id="PF02214">
    <property type="entry name" value="BTB_2"/>
    <property type="match status" value="1"/>
</dbReference>
<organism evidence="3 4">
    <name type="scientific">Taxus chinensis</name>
    <name type="common">Chinese yew</name>
    <name type="synonym">Taxus wallichiana var. chinensis</name>
    <dbReference type="NCBI Taxonomy" id="29808"/>
    <lineage>
        <taxon>Eukaryota</taxon>
        <taxon>Viridiplantae</taxon>
        <taxon>Streptophyta</taxon>
        <taxon>Embryophyta</taxon>
        <taxon>Tracheophyta</taxon>
        <taxon>Spermatophyta</taxon>
        <taxon>Pinopsida</taxon>
        <taxon>Pinidae</taxon>
        <taxon>Conifers II</taxon>
        <taxon>Cupressales</taxon>
        <taxon>Taxaceae</taxon>
        <taxon>Taxus</taxon>
    </lineage>
</organism>
<protein>
    <recommendedName>
        <fullName evidence="2">Potassium channel tetramerisation-type BTB domain-containing protein</fullName>
    </recommendedName>
</protein>
<name>A0AA38GYC4_TAXCH</name>
<gene>
    <name evidence="3" type="ORF">KI387_001788</name>
</gene>
<dbReference type="InterPro" id="IPR011333">
    <property type="entry name" value="SKP1/BTB/POZ_sf"/>
</dbReference>
<keyword evidence="4" id="KW-1185">Reference proteome</keyword>
<dbReference type="AlphaFoldDB" id="A0AA38GYC4"/>
<evidence type="ECO:0000313" key="3">
    <source>
        <dbReference type="EMBL" id="KAH9329680.1"/>
    </source>
</evidence>
<evidence type="ECO:0000259" key="2">
    <source>
        <dbReference type="Pfam" id="PF02214"/>
    </source>
</evidence>
<sequence length="97" mass="11287">GSVFIERDGTHFRHVLNWLRDGVVPSLDGSGYQELMREAEYYQLLGLTEQINFCLNRKKEYDETKPEMTRKEVIKCIQAKRVKLRGINLSGLDLSKL</sequence>
<feature type="domain" description="Potassium channel tetramerisation-type BTB" evidence="2">
    <location>
        <begin position="2"/>
        <end position="47"/>
    </location>
</feature>
<dbReference type="PANTHER" id="PTHR14136:SF17">
    <property type="entry name" value="BTB_POZ DOMAIN-CONTAINING PROTEIN KCTD9"/>
    <property type="match status" value="1"/>
</dbReference>
<comment type="caution">
    <text evidence="3">The sequence shown here is derived from an EMBL/GenBank/DDBJ whole genome shotgun (WGS) entry which is preliminary data.</text>
</comment>
<reference evidence="3 4" key="1">
    <citation type="journal article" date="2021" name="Nat. Plants">
        <title>The Taxus genome provides insights into paclitaxel biosynthesis.</title>
        <authorList>
            <person name="Xiong X."/>
            <person name="Gou J."/>
            <person name="Liao Q."/>
            <person name="Li Y."/>
            <person name="Zhou Q."/>
            <person name="Bi G."/>
            <person name="Li C."/>
            <person name="Du R."/>
            <person name="Wang X."/>
            <person name="Sun T."/>
            <person name="Guo L."/>
            <person name="Liang H."/>
            <person name="Lu P."/>
            <person name="Wu Y."/>
            <person name="Zhang Z."/>
            <person name="Ro D.K."/>
            <person name="Shang Y."/>
            <person name="Huang S."/>
            <person name="Yan J."/>
        </authorList>
    </citation>
    <scope>NUCLEOTIDE SEQUENCE [LARGE SCALE GENOMIC DNA]</scope>
    <source>
        <strain evidence="3">Ta-2019</strain>
    </source>
</reference>
<evidence type="ECO:0000313" key="4">
    <source>
        <dbReference type="Proteomes" id="UP000824469"/>
    </source>
</evidence>